<keyword evidence="3" id="KW-0804">Transcription</keyword>
<protein>
    <submittedName>
        <fullName evidence="5">Helix-turn-helix transcriptional regulator</fullName>
    </submittedName>
</protein>
<accession>A0A540VYM5</accession>
<evidence type="ECO:0000256" key="1">
    <source>
        <dbReference type="ARBA" id="ARBA00023015"/>
    </source>
</evidence>
<name>A0A540VYM5_9ACTN</name>
<proteinExistence type="predicted"/>
<dbReference type="Gene3D" id="1.10.10.10">
    <property type="entry name" value="Winged helix-like DNA-binding domain superfamily/Winged helix DNA-binding domain"/>
    <property type="match status" value="1"/>
</dbReference>
<dbReference type="EMBL" id="VIGB01000003">
    <property type="protein sequence ID" value="TQF01831.1"/>
    <property type="molecule type" value="Genomic_DNA"/>
</dbReference>
<dbReference type="Proteomes" id="UP000319103">
    <property type="component" value="Unassembled WGS sequence"/>
</dbReference>
<keyword evidence="6" id="KW-1185">Reference proteome</keyword>
<dbReference type="SUPFAM" id="SSF46785">
    <property type="entry name" value="Winged helix' DNA-binding domain"/>
    <property type="match status" value="1"/>
</dbReference>
<dbReference type="CDD" id="cd00090">
    <property type="entry name" value="HTH_ARSR"/>
    <property type="match status" value="1"/>
</dbReference>
<sequence>MHLVPDERAHRRPIDEHTVCEAIAGIGDPEAVRGWADRFSLLADPGRLSVLLAVHRAGPIAVTDLALATGISESTVSQILRLLRVSGAVTAAKDGRVVRYRFTAPDLAPLLASIPPLEIPPLEHDA</sequence>
<evidence type="ECO:0000256" key="3">
    <source>
        <dbReference type="ARBA" id="ARBA00023163"/>
    </source>
</evidence>
<organism evidence="5 6">
    <name type="scientific">Kitasatospora acidiphila</name>
    <dbReference type="NCBI Taxonomy" id="2567942"/>
    <lineage>
        <taxon>Bacteria</taxon>
        <taxon>Bacillati</taxon>
        <taxon>Actinomycetota</taxon>
        <taxon>Actinomycetes</taxon>
        <taxon>Kitasatosporales</taxon>
        <taxon>Streptomycetaceae</taxon>
        <taxon>Kitasatospora</taxon>
    </lineage>
</organism>
<dbReference type="Pfam" id="PF12802">
    <property type="entry name" value="MarR_2"/>
    <property type="match status" value="1"/>
</dbReference>
<evidence type="ECO:0000313" key="6">
    <source>
        <dbReference type="Proteomes" id="UP000319103"/>
    </source>
</evidence>
<dbReference type="InterPro" id="IPR051011">
    <property type="entry name" value="Metal_resp_trans_reg"/>
</dbReference>
<dbReference type="RefSeq" id="WP_141632554.1">
    <property type="nucleotide sequence ID" value="NZ_VIGB01000003.1"/>
</dbReference>
<dbReference type="AlphaFoldDB" id="A0A540VYM5"/>
<dbReference type="NCBIfam" id="NF033788">
    <property type="entry name" value="HTH_metalloreg"/>
    <property type="match status" value="1"/>
</dbReference>
<evidence type="ECO:0000256" key="2">
    <source>
        <dbReference type="ARBA" id="ARBA00023125"/>
    </source>
</evidence>
<dbReference type="InterPro" id="IPR036390">
    <property type="entry name" value="WH_DNA-bd_sf"/>
</dbReference>
<dbReference type="InterPro" id="IPR036388">
    <property type="entry name" value="WH-like_DNA-bd_sf"/>
</dbReference>
<dbReference type="InterPro" id="IPR011991">
    <property type="entry name" value="ArsR-like_HTH"/>
</dbReference>
<dbReference type="SMART" id="SM00418">
    <property type="entry name" value="HTH_ARSR"/>
    <property type="match status" value="1"/>
</dbReference>
<dbReference type="PRINTS" id="PR00778">
    <property type="entry name" value="HTHARSR"/>
</dbReference>
<dbReference type="PANTHER" id="PTHR43132">
    <property type="entry name" value="ARSENICAL RESISTANCE OPERON REPRESSOR ARSR-RELATED"/>
    <property type="match status" value="1"/>
</dbReference>
<feature type="domain" description="HTH arsR-type" evidence="4">
    <location>
        <begin position="27"/>
        <end position="126"/>
    </location>
</feature>
<dbReference type="PANTHER" id="PTHR43132:SF6">
    <property type="entry name" value="HTH-TYPE TRANSCRIPTIONAL REPRESSOR CZRA"/>
    <property type="match status" value="1"/>
</dbReference>
<evidence type="ECO:0000259" key="4">
    <source>
        <dbReference type="PROSITE" id="PS50987"/>
    </source>
</evidence>
<dbReference type="InterPro" id="IPR000835">
    <property type="entry name" value="HTH_MarR-typ"/>
</dbReference>
<dbReference type="GO" id="GO:0003700">
    <property type="term" value="F:DNA-binding transcription factor activity"/>
    <property type="evidence" value="ECO:0007669"/>
    <property type="project" value="InterPro"/>
</dbReference>
<dbReference type="OrthoDB" id="9810923at2"/>
<dbReference type="InterPro" id="IPR001845">
    <property type="entry name" value="HTH_ArsR_DNA-bd_dom"/>
</dbReference>
<dbReference type="PROSITE" id="PS50987">
    <property type="entry name" value="HTH_ARSR_2"/>
    <property type="match status" value="1"/>
</dbReference>
<keyword evidence="1" id="KW-0805">Transcription regulation</keyword>
<keyword evidence="2" id="KW-0238">DNA-binding</keyword>
<comment type="caution">
    <text evidence="5">The sequence shown here is derived from an EMBL/GenBank/DDBJ whole genome shotgun (WGS) entry which is preliminary data.</text>
</comment>
<reference evidence="5 6" key="1">
    <citation type="submission" date="2019-06" db="EMBL/GenBank/DDBJ databases">
        <title>Description of Kitasatospora acidophila sp. nov. isolated from pine grove soil, and reclassification of Streptomyces novaecaesareae to Kitasatospora novaeceasareae comb. nov.</title>
        <authorList>
            <person name="Kim M.J."/>
        </authorList>
    </citation>
    <scope>NUCLEOTIDE SEQUENCE [LARGE SCALE GENOMIC DNA]</scope>
    <source>
        <strain evidence="5 6">MMS16-CNU292</strain>
    </source>
</reference>
<gene>
    <name evidence="5" type="ORF">E6W39_05615</name>
</gene>
<evidence type="ECO:0000313" key="5">
    <source>
        <dbReference type="EMBL" id="TQF01831.1"/>
    </source>
</evidence>
<dbReference type="GO" id="GO:0003677">
    <property type="term" value="F:DNA binding"/>
    <property type="evidence" value="ECO:0007669"/>
    <property type="project" value="UniProtKB-KW"/>
</dbReference>